<dbReference type="InterPro" id="IPR047122">
    <property type="entry name" value="Trans-enoyl_RdTase-like"/>
</dbReference>
<dbReference type="CDD" id="cd08249">
    <property type="entry name" value="enoyl_reductase_like"/>
    <property type="match status" value="1"/>
</dbReference>
<dbReference type="SMART" id="SM00829">
    <property type="entry name" value="PKS_ER"/>
    <property type="match status" value="1"/>
</dbReference>
<keyword evidence="3" id="KW-1185">Reference proteome</keyword>
<gene>
    <name evidence="2" type="ORF">BN946_scf184836.g22</name>
</gene>
<dbReference type="PANTHER" id="PTHR45348:SF2">
    <property type="entry name" value="ZINC-TYPE ALCOHOL DEHYDROGENASE-LIKE PROTEIN C2E1P3.01"/>
    <property type="match status" value="1"/>
</dbReference>
<dbReference type="SUPFAM" id="SSF51735">
    <property type="entry name" value="NAD(P)-binding Rossmann-fold domains"/>
    <property type="match status" value="1"/>
</dbReference>
<name>A0A060SC29_PYCCI</name>
<accession>A0A060SC29</accession>
<dbReference type="OMA" id="KNSAKRV"/>
<dbReference type="Pfam" id="PF08240">
    <property type="entry name" value="ADH_N"/>
    <property type="match status" value="1"/>
</dbReference>
<dbReference type="OrthoDB" id="3233595at2759"/>
<dbReference type="InterPro" id="IPR011032">
    <property type="entry name" value="GroES-like_sf"/>
</dbReference>
<organism evidence="2 3">
    <name type="scientific">Pycnoporus cinnabarinus</name>
    <name type="common">Cinnabar-red polypore</name>
    <name type="synonym">Trametes cinnabarina</name>
    <dbReference type="NCBI Taxonomy" id="5643"/>
    <lineage>
        <taxon>Eukaryota</taxon>
        <taxon>Fungi</taxon>
        <taxon>Dikarya</taxon>
        <taxon>Basidiomycota</taxon>
        <taxon>Agaricomycotina</taxon>
        <taxon>Agaricomycetes</taxon>
        <taxon>Polyporales</taxon>
        <taxon>Polyporaceae</taxon>
        <taxon>Trametes</taxon>
    </lineage>
</organism>
<evidence type="ECO:0000313" key="2">
    <source>
        <dbReference type="EMBL" id="CDO69948.1"/>
    </source>
</evidence>
<dbReference type="InterPro" id="IPR013149">
    <property type="entry name" value="ADH-like_C"/>
</dbReference>
<dbReference type="InterPro" id="IPR036291">
    <property type="entry name" value="NAD(P)-bd_dom_sf"/>
</dbReference>
<dbReference type="STRING" id="5643.A0A060SC29"/>
<evidence type="ECO:0000259" key="1">
    <source>
        <dbReference type="SMART" id="SM00829"/>
    </source>
</evidence>
<proteinExistence type="predicted"/>
<dbReference type="PANTHER" id="PTHR45348">
    <property type="entry name" value="HYPOTHETICAL OXIDOREDUCTASE (EUROFUNG)"/>
    <property type="match status" value="1"/>
</dbReference>
<dbReference type="EMBL" id="CCBP010000059">
    <property type="protein sequence ID" value="CDO69948.1"/>
    <property type="molecule type" value="Genomic_DNA"/>
</dbReference>
<comment type="caution">
    <text evidence="2">The sequence shown here is derived from an EMBL/GenBank/DDBJ whole genome shotgun (WGS) entry which is preliminary data.</text>
</comment>
<dbReference type="Pfam" id="PF00107">
    <property type="entry name" value="ADH_zinc_N"/>
    <property type="match status" value="1"/>
</dbReference>
<dbReference type="InterPro" id="IPR020843">
    <property type="entry name" value="ER"/>
</dbReference>
<feature type="domain" description="Enoyl reductase (ER)" evidence="1">
    <location>
        <begin position="12"/>
        <end position="345"/>
    </location>
</feature>
<protein>
    <recommendedName>
        <fullName evidence="1">Enoyl reductase (ER) domain-containing protein</fullName>
    </recommendedName>
</protein>
<dbReference type="Gene3D" id="3.40.50.720">
    <property type="entry name" value="NAD(P)-binding Rossmann-like Domain"/>
    <property type="match status" value="1"/>
</dbReference>
<dbReference type="HOGENOM" id="CLU_026673_16_5_1"/>
<dbReference type="AlphaFoldDB" id="A0A060SC29"/>
<dbReference type="Proteomes" id="UP000029665">
    <property type="component" value="Unassembled WGS sequence"/>
</dbReference>
<evidence type="ECO:0000313" key="3">
    <source>
        <dbReference type="Proteomes" id="UP000029665"/>
    </source>
</evidence>
<dbReference type="GO" id="GO:0016651">
    <property type="term" value="F:oxidoreductase activity, acting on NAD(P)H"/>
    <property type="evidence" value="ECO:0007669"/>
    <property type="project" value="InterPro"/>
</dbReference>
<dbReference type="Gene3D" id="3.90.180.10">
    <property type="entry name" value="Medium-chain alcohol dehydrogenases, catalytic domain"/>
    <property type="match status" value="1"/>
</dbReference>
<sequence>MQQTVLSLEGKGGPLVLKQVEVPKPAADEVLIRVEATALSPGDWKMYALGILIQSYPTILGFDVAGVVVEVGGEVKNHAKGDRVLCESYINLMTGESRGAFQQYIAVPSEYVAKIPDNISFDEAATVPSSLGTAALPLYNKAEGADSAKLVAPWEEGGRGKYKGKAALILGGASSIGQYVIQLARLSGFSSIVTTASPKNAELLKSLGATHVLDRKLPADELVQEAWHAAGGPFDLVYDAVANEETLAAGYRATAGKGDFIYVLQNPIPGAEESSEKRLHFAHGLYTIPTSQEASKQMLAKLPELLERGDIKPNRPEVIPGGLAGVLAGLERLGKNQVSAVKLVVRPQETKA</sequence>
<dbReference type="InterPro" id="IPR013154">
    <property type="entry name" value="ADH-like_N"/>
</dbReference>
<dbReference type="SUPFAM" id="SSF50129">
    <property type="entry name" value="GroES-like"/>
    <property type="match status" value="1"/>
</dbReference>
<reference evidence="2" key="1">
    <citation type="submission" date="2014-01" db="EMBL/GenBank/DDBJ databases">
        <title>The genome of the white-rot fungus Pycnoporus cinnabarinus: a basidiomycete model with a versatile arsenal for lignocellulosic biomass breakdown.</title>
        <authorList>
            <person name="Levasseur A."/>
            <person name="Lomascolo A."/>
            <person name="Ruiz-Duenas F.J."/>
            <person name="Uzan E."/>
            <person name="Piumi F."/>
            <person name="Kues U."/>
            <person name="Ram A.F.J."/>
            <person name="Murat C."/>
            <person name="Haon M."/>
            <person name="Benoit I."/>
            <person name="Arfi Y."/>
            <person name="Chevret D."/>
            <person name="Drula E."/>
            <person name="Kwon M.J."/>
            <person name="Gouret P."/>
            <person name="Lesage-Meessen L."/>
            <person name="Lombard V."/>
            <person name="Mariette J."/>
            <person name="Noirot C."/>
            <person name="Park J."/>
            <person name="Patyshakuliyeva A."/>
            <person name="Wieneger R.A.B."/>
            <person name="Wosten H.A.B."/>
            <person name="Martin F."/>
            <person name="Coutinho P.M."/>
            <person name="de Vries R."/>
            <person name="Martinez A.T."/>
            <person name="Klopp C."/>
            <person name="Pontarotti P."/>
            <person name="Henrissat B."/>
            <person name="Record E."/>
        </authorList>
    </citation>
    <scope>NUCLEOTIDE SEQUENCE [LARGE SCALE GENOMIC DNA]</scope>
    <source>
        <strain evidence="2">BRFM137</strain>
    </source>
</reference>